<sequence length="322" mass="35555">MNEYRKIILPTRPQPDTIIAVFILQLLGREKFPGIQDAEFEVSPVLPAGETPESLEAKGTVVVDVGGGSLDHHAAKTKTTASKLVAEHLGVASDPALTKLLAFAERDDFYGKGTVSNDPLDRAFGLSGLVVNLNRSNDKDPVKVFKLIIPIIAAHYEEESRRTKEMPQEFEERRKAGEVETFSVKQRGNTLKGVIIRSDNVSMPGYLRSQMGGRFDVVVQRKTSGHVNILTRQTKQPEIDGLAALIRMEEAMRAGKELERSEKELRAPGRLTEVPNWYYDPATNSIQNGGANPPADIAPTKIACEDWQSILVRGLSGNIWEE</sequence>
<dbReference type="AlphaFoldDB" id="A0A1G1Z5C9"/>
<accession>A0A1G1Z5C9</accession>
<name>A0A1G1Z5C9_9BACT</name>
<gene>
    <name evidence="1" type="ORF">A3B23_01360</name>
</gene>
<organism evidence="1 2">
    <name type="scientific">Candidatus Colwellbacteria bacterium RIFCSPLOWO2_01_FULL_48_10</name>
    <dbReference type="NCBI Taxonomy" id="1797690"/>
    <lineage>
        <taxon>Bacteria</taxon>
        <taxon>Candidatus Colwelliibacteriota</taxon>
    </lineage>
</organism>
<proteinExistence type="predicted"/>
<comment type="caution">
    <text evidence="1">The sequence shown here is derived from an EMBL/GenBank/DDBJ whole genome shotgun (WGS) entry which is preliminary data.</text>
</comment>
<evidence type="ECO:0000313" key="1">
    <source>
        <dbReference type="EMBL" id="OGY59734.1"/>
    </source>
</evidence>
<protein>
    <submittedName>
        <fullName evidence="1">Uncharacterized protein</fullName>
    </submittedName>
</protein>
<dbReference type="EMBL" id="MHIY01000019">
    <property type="protein sequence ID" value="OGY59734.1"/>
    <property type="molecule type" value="Genomic_DNA"/>
</dbReference>
<reference evidence="1 2" key="1">
    <citation type="journal article" date="2016" name="Nat. Commun.">
        <title>Thousands of microbial genomes shed light on interconnected biogeochemical processes in an aquifer system.</title>
        <authorList>
            <person name="Anantharaman K."/>
            <person name="Brown C.T."/>
            <person name="Hug L.A."/>
            <person name="Sharon I."/>
            <person name="Castelle C.J."/>
            <person name="Probst A.J."/>
            <person name="Thomas B.C."/>
            <person name="Singh A."/>
            <person name="Wilkins M.J."/>
            <person name="Karaoz U."/>
            <person name="Brodie E.L."/>
            <person name="Williams K.H."/>
            <person name="Hubbard S.S."/>
            <person name="Banfield J.F."/>
        </authorList>
    </citation>
    <scope>NUCLEOTIDE SEQUENCE [LARGE SCALE GENOMIC DNA]</scope>
</reference>
<evidence type="ECO:0000313" key="2">
    <source>
        <dbReference type="Proteomes" id="UP000178744"/>
    </source>
</evidence>
<dbReference type="Proteomes" id="UP000178744">
    <property type="component" value="Unassembled WGS sequence"/>
</dbReference>